<proteinExistence type="predicted"/>
<dbReference type="InterPro" id="IPR043128">
    <property type="entry name" value="Rev_trsase/Diguanyl_cyclase"/>
</dbReference>
<dbReference type="EMBL" id="BTGD01000003">
    <property type="protein sequence ID" value="GMM54982.1"/>
    <property type="molecule type" value="Genomic_DNA"/>
</dbReference>
<dbReference type="Gene3D" id="3.10.10.10">
    <property type="entry name" value="HIV Type 1 Reverse Transcriptase, subunit A, domain 1"/>
    <property type="match status" value="1"/>
</dbReference>
<evidence type="ECO:0000313" key="4">
    <source>
        <dbReference type="EMBL" id="GMM54982.1"/>
    </source>
</evidence>
<sequence>MANRKRLLAWEQTASRIVDQLVYLFSTDGAEVADAAKVDAQQTEIEATVKSVNEEEKHLQTLETEVASTLDNDQEFKHVIQDDLKQAADEFNNLEAEVTATRERQENSDALMDVMKAGLERFAQDQAQVQAEARAEARAEAQSNQAQNMEAIQALAKEIQQLKSSSNGNAAAAAAPPRDAPPPEANARAARSAQWRDDNPRANRVDDELQRMEMDRFEVIKRNVPTLMLEATAPGLSACTKRYDDTPVKYTTDFWVTLSNDMEDQLVTVQRQLTTARIRFEDWNIHLSAVCTKEVSKLIHDSAGRLFPWPRAVYALLAGIDYRQRQYKVMLVLESTWPSPGENLWEFFDKFFAKARSITEFPVYQRVNVQVQNILCNASTALVGSNDIARLDSIDKLAAYIRQTVHSETPYHGKALAKTDSSAVSLMAVHKRVLRGADAFYCRNCDCDKCRRAKTNGDLKKGYCVTCKCPACRKMKDRLAPKTREATQYRINAIDATQTVTPIILDEEAQNILHEIEEQAEGSDSDDSYPYVEMLKLILDSGADGNFTFAGFWDNQTTGDIGDIHVTRLGTRKCTPIIVTPAFGVSNVIDNQIQLEITFNKQASISPWFYVLPQNRAGIFIGKPLLKELRFQLCETGETITIGETTINIPESPRITREKSSFLTVKLASPIDQIKDKFPTLFSNTFSMELKHGYRAHIELRDFPFKAPKARFSSGTSREAIREYVRQSLENGLIERIDTKDTVALSPVFPIRQSADKIRVVTDLREANKALQYTPRPIPTTQSILSNLSQKKIFSAIDIRKAYQQIPLEGASIGIITEFGSYRFTRMPYRLASAPYWWGEFLQNILAELPPHALTIVQYYYDDIVIASEDATSHAKVLDDIFELLVKYGLSISEEKLQLQQDFVNFLGYEMRYNRVTIEKSKIEAICRWELPRTKEAIRSFVGFVNFLCPFIPDTSKLIAPFYEVIKQSETRKREPISAE</sequence>
<dbReference type="AlphaFoldDB" id="A0AAV5RW86"/>
<gene>
    <name evidence="4" type="ORF">DAKH74_015980</name>
</gene>
<dbReference type="Proteomes" id="UP001377567">
    <property type="component" value="Unassembled WGS sequence"/>
</dbReference>
<accession>A0AAV5RW86</accession>
<evidence type="ECO:0000259" key="3">
    <source>
        <dbReference type="PROSITE" id="PS50878"/>
    </source>
</evidence>
<dbReference type="CDD" id="cd01647">
    <property type="entry name" value="RT_LTR"/>
    <property type="match status" value="1"/>
</dbReference>
<comment type="caution">
    <text evidence="4">The sequence shown here is derived from an EMBL/GenBank/DDBJ whole genome shotgun (WGS) entry which is preliminary data.</text>
</comment>
<feature type="domain" description="Reverse transcriptase" evidence="3">
    <location>
        <begin position="718"/>
        <end position="911"/>
    </location>
</feature>
<feature type="compositionally biased region" description="Basic and acidic residues" evidence="2">
    <location>
        <begin position="194"/>
        <end position="208"/>
    </location>
</feature>
<reference evidence="4 5" key="1">
    <citation type="journal article" date="2023" name="Elife">
        <title>Identification of key yeast species and microbe-microbe interactions impacting larval growth of Drosophila in the wild.</title>
        <authorList>
            <person name="Mure A."/>
            <person name="Sugiura Y."/>
            <person name="Maeda R."/>
            <person name="Honda K."/>
            <person name="Sakurai N."/>
            <person name="Takahashi Y."/>
            <person name="Watada M."/>
            <person name="Katoh T."/>
            <person name="Gotoh A."/>
            <person name="Gotoh Y."/>
            <person name="Taniguchi I."/>
            <person name="Nakamura K."/>
            <person name="Hayashi T."/>
            <person name="Katayama T."/>
            <person name="Uemura T."/>
            <person name="Hattori Y."/>
        </authorList>
    </citation>
    <scope>NUCLEOTIDE SEQUENCE [LARGE SCALE GENOMIC DNA]</scope>
    <source>
        <strain evidence="4 5">KH-74</strain>
    </source>
</reference>
<dbReference type="InterPro" id="IPR000477">
    <property type="entry name" value="RT_dom"/>
</dbReference>
<name>A0AAV5RW86_MAUHU</name>
<feature type="region of interest" description="Disordered" evidence="2">
    <location>
        <begin position="163"/>
        <end position="208"/>
    </location>
</feature>
<dbReference type="PROSITE" id="PS50878">
    <property type="entry name" value="RT_POL"/>
    <property type="match status" value="1"/>
</dbReference>
<protein>
    <recommendedName>
        <fullName evidence="3">Reverse transcriptase domain-containing protein</fullName>
    </recommendedName>
</protein>
<dbReference type="SUPFAM" id="SSF56672">
    <property type="entry name" value="DNA/RNA polymerases"/>
    <property type="match status" value="1"/>
</dbReference>
<dbReference type="Gene3D" id="3.30.70.270">
    <property type="match status" value="2"/>
</dbReference>
<organism evidence="4 5">
    <name type="scientific">Maudiozyma humilis</name>
    <name type="common">Sour dough yeast</name>
    <name type="synonym">Kazachstania humilis</name>
    <dbReference type="NCBI Taxonomy" id="51915"/>
    <lineage>
        <taxon>Eukaryota</taxon>
        <taxon>Fungi</taxon>
        <taxon>Dikarya</taxon>
        <taxon>Ascomycota</taxon>
        <taxon>Saccharomycotina</taxon>
        <taxon>Saccharomycetes</taxon>
        <taxon>Saccharomycetales</taxon>
        <taxon>Saccharomycetaceae</taxon>
        <taxon>Maudiozyma</taxon>
    </lineage>
</organism>
<keyword evidence="5" id="KW-1185">Reference proteome</keyword>
<dbReference type="InterPro" id="IPR043502">
    <property type="entry name" value="DNA/RNA_pol_sf"/>
</dbReference>
<dbReference type="Pfam" id="PF00078">
    <property type="entry name" value="RVT_1"/>
    <property type="match status" value="1"/>
</dbReference>
<dbReference type="PANTHER" id="PTHR33064">
    <property type="entry name" value="POL PROTEIN"/>
    <property type="match status" value="1"/>
</dbReference>
<feature type="coiled-coil region" evidence="1">
    <location>
        <begin position="45"/>
        <end position="104"/>
    </location>
</feature>
<dbReference type="PANTHER" id="PTHR33064:SF37">
    <property type="entry name" value="RIBONUCLEASE H"/>
    <property type="match status" value="1"/>
</dbReference>
<keyword evidence="1" id="KW-0175">Coiled coil</keyword>
<dbReference type="InterPro" id="IPR051320">
    <property type="entry name" value="Viral_Replic_Matur_Polypro"/>
</dbReference>
<evidence type="ECO:0000256" key="1">
    <source>
        <dbReference type="SAM" id="Coils"/>
    </source>
</evidence>
<evidence type="ECO:0000313" key="5">
    <source>
        <dbReference type="Proteomes" id="UP001377567"/>
    </source>
</evidence>
<evidence type="ECO:0000256" key="2">
    <source>
        <dbReference type="SAM" id="MobiDB-lite"/>
    </source>
</evidence>